<comment type="caution">
    <text evidence="2">The sequence shown here is derived from an EMBL/GenBank/DDBJ whole genome shotgun (WGS) entry which is preliminary data.</text>
</comment>
<dbReference type="PANTHER" id="PTHR39639:SF1">
    <property type="entry name" value="DUF262 DOMAIN-CONTAINING PROTEIN"/>
    <property type="match status" value="1"/>
</dbReference>
<proteinExistence type="predicted"/>
<reference evidence="2" key="1">
    <citation type="journal article" date="2020" name="Microorganisms">
        <title>Reliable Identification of Environmental Pseudomonas Isolates Using the rpoD Gene.</title>
        <authorList>
            <consortium name="The Broad Institute Genome Sequencing Platform"/>
            <person name="Girard L."/>
            <person name="Lood C."/>
            <person name="Rokni-Zadeh H."/>
            <person name="van Noort V."/>
            <person name="Lavigne R."/>
            <person name="De Mot R."/>
        </authorList>
    </citation>
    <scope>NUCLEOTIDE SEQUENCE</scope>
    <source>
        <strain evidence="2">BW13M1</strain>
    </source>
</reference>
<organism evidence="2">
    <name type="scientific">Pseudomonas peradeniyensis</name>
    <dbReference type="NCBI Taxonomy" id="2745488"/>
    <lineage>
        <taxon>Bacteria</taxon>
        <taxon>Pseudomonadati</taxon>
        <taxon>Pseudomonadota</taxon>
        <taxon>Gammaproteobacteria</taxon>
        <taxon>Pseudomonadales</taxon>
        <taxon>Pseudomonadaceae</taxon>
        <taxon>Pseudomonas</taxon>
    </lineage>
</organism>
<reference evidence="2" key="2">
    <citation type="submission" date="2020-07" db="EMBL/GenBank/DDBJ databases">
        <authorList>
            <person name="Lood C."/>
            <person name="Girard L."/>
        </authorList>
    </citation>
    <scope>NUCLEOTIDE SEQUENCE</scope>
    <source>
        <strain evidence="2">BW13M1</strain>
    </source>
</reference>
<evidence type="ECO:0000259" key="1">
    <source>
        <dbReference type="Pfam" id="PF03235"/>
    </source>
</evidence>
<gene>
    <name evidence="2" type="ORF">HU751_13100</name>
</gene>
<dbReference type="Pfam" id="PF03235">
    <property type="entry name" value="GmrSD_N"/>
    <property type="match status" value="1"/>
</dbReference>
<protein>
    <submittedName>
        <fullName evidence="2">DUF262 domain-containing protein</fullName>
    </submittedName>
</protein>
<dbReference type="RefSeq" id="WP_186733518.1">
    <property type="nucleotide sequence ID" value="NZ_JABWRJ020000003.1"/>
</dbReference>
<accession>A0A923G8G8</accession>
<evidence type="ECO:0000313" key="2">
    <source>
        <dbReference type="EMBL" id="MBC3446717.1"/>
    </source>
</evidence>
<dbReference type="AlphaFoldDB" id="A0A923G8G8"/>
<dbReference type="InterPro" id="IPR004919">
    <property type="entry name" value="GmrSD_N"/>
</dbReference>
<name>A0A923G8G8_9PSED</name>
<dbReference type="PANTHER" id="PTHR39639">
    <property type="entry name" value="CHROMOSOME 16, WHOLE GENOME SHOTGUN SEQUENCE"/>
    <property type="match status" value="1"/>
</dbReference>
<sequence>MSENKIEEEMPDSLEVPDVAPYSPVNERKVLIQQYDYAVRQLVDQIVEGDLILDPDYQRQYRWSPDKASRFIESILMNIPVPVVYFAEEANGVFSVIDGQQRLTSLLNFIRPNEGEGLVLTGLQLRPDLNGMSFNELNRVDRSALVKRPIRCIVVLNESDQTLKFEVFERLNTGSSKLTEQEVRNSIYHGNFNDLIKLLARNQKFLEMIALPEQNKKNMKAEELILRFFAYRDLTDATEYLGNYTEYLNKYMEENRSLTQNRLDELRSLYESTVNAVWEILGPGTAFRRPVSKDGVVKFAHTSINGAIYESQMIVFSRAIEQGIIDRISKEKVIAAFEEERYWGTLFQSTAKKATALRRTEDLTKFLLS</sequence>
<dbReference type="EMBL" id="JABWRJ010000015">
    <property type="protein sequence ID" value="MBC3446717.1"/>
    <property type="molecule type" value="Genomic_DNA"/>
</dbReference>
<feature type="domain" description="GmrSD restriction endonucleases N-terminal" evidence="1">
    <location>
        <begin position="40"/>
        <end position="188"/>
    </location>
</feature>